<proteinExistence type="predicted"/>
<evidence type="ECO:0000313" key="2">
    <source>
        <dbReference type="Proteomes" id="UP000502823"/>
    </source>
</evidence>
<dbReference type="GO" id="GO:0003676">
    <property type="term" value="F:nucleic acid binding"/>
    <property type="evidence" value="ECO:0007669"/>
    <property type="project" value="InterPro"/>
</dbReference>
<name>A0A6L2PE79_COPFO</name>
<dbReference type="Proteomes" id="UP000502823">
    <property type="component" value="Unassembled WGS sequence"/>
</dbReference>
<comment type="caution">
    <text evidence="1">The sequence shown here is derived from an EMBL/GenBank/DDBJ whole genome shotgun (WGS) entry which is preliminary data.</text>
</comment>
<dbReference type="PANTHER" id="PTHR47326:SF1">
    <property type="entry name" value="HTH PSQ-TYPE DOMAIN-CONTAINING PROTEIN"/>
    <property type="match status" value="1"/>
</dbReference>
<dbReference type="InterPro" id="IPR036397">
    <property type="entry name" value="RNaseH_sf"/>
</dbReference>
<gene>
    <name evidence="1" type="ORF">Cfor_04298</name>
</gene>
<protein>
    <submittedName>
        <fullName evidence="1">Uncharacterized protein</fullName>
    </submittedName>
</protein>
<reference evidence="2" key="1">
    <citation type="submission" date="2020-01" db="EMBL/GenBank/DDBJ databases">
        <title>Draft genome sequence of the Termite Coptotermes fromosanus.</title>
        <authorList>
            <person name="Itakura S."/>
            <person name="Yosikawa Y."/>
            <person name="Umezawa K."/>
        </authorList>
    </citation>
    <scope>NUCLEOTIDE SEQUENCE [LARGE SCALE GENOMIC DNA]</scope>
</reference>
<evidence type="ECO:0000313" key="1">
    <source>
        <dbReference type="EMBL" id="GFG30801.1"/>
    </source>
</evidence>
<dbReference type="InParanoid" id="A0A6L2PE79"/>
<accession>A0A6L2PE79</accession>
<feature type="non-terminal residue" evidence="1">
    <location>
        <position position="1"/>
    </location>
</feature>
<sequence>CSICKRCRETTAWPPRSPDLTPLGFSLWGYVKDKVFVPPLPASLEELQARITEAAATINADMIHWISDEVAYRSEVYRVTRGNHIEHL</sequence>
<dbReference type="AlphaFoldDB" id="A0A6L2PE79"/>
<dbReference type="OrthoDB" id="7922405at2759"/>
<dbReference type="Gene3D" id="3.30.420.10">
    <property type="entry name" value="Ribonuclease H-like superfamily/Ribonuclease H"/>
    <property type="match status" value="1"/>
</dbReference>
<dbReference type="PANTHER" id="PTHR47326">
    <property type="entry name" value="TRANSPOSABLE ELEMENT TC3 TRANSPOSASE-LIKE PROTEIN"/>
    <property type="match status" value="1"/>
</dbReference>
<organism evidence="1 2">
    <name type="scientific">Coptotermes formosanus</name>
    <name type="common">Formosan subterranean termite</name>
    <dbReference type="NCBI Taxonomy" id="36987"/>
    <lineage>
        <taxon>Eukaryota</taxon>
        <taxon>Metazoa</taxon>
        <taxon>Ecdysozoa</taxon>
        <taxon>Arthropoda</taxon>
        <taxon>Hexapoda</taxon>
        <taxon>Insecta</taxon>
        <taxon>Pterygota</taxon>
        <taxon>Neoptera</taxon>
        <taxon>Polyneoptera</taxon>
        <taxon>Dictyoptera</taxon>
        <taxon>Blattodea</taxon>
        <taxon>Blattoidea</taxon>
        <taxon>Termitoidae</taxon>
        <taxon>Rhinotermitidae</taxon>
        <taxon>Coptotermes</taxon>
    </lineage>
</organism>
<keyword evidence="2" id="KW-1185">Reference proteome</keyword>
<dbReference type="EMBL" id="BLKM01007482">
    <property type="protein sequence ID" value="GFG30801.1"/>
    <property type="molecule type" value="Genomic_DNA"/>
</dbReference>